<dbReference type="Pfam" id="PF13358">
    <property type="entry name" value="DDE_3"/>
    <property type="match status" value="1"/>
</dbReference>
<dbReference type="Proteomes" id="UP000887575">
    <property type="component" value="Unassembled WGS sequence"/>
</dbReference>
<evidence type="ECO:0000313" key="2">
    <source>
        <dbReference type="Proteomes" id="UP000887575"/>
    </source>
</evidence>
<dbReference type="Gene3D" id="3.30.420.10">
    <property type="entry name" value="Ribonuclease H-like superfamily/Ribonuclease H"/>
    <property type="match status" value="1"/>
</dbReference>
<accession>A0AAF3FB26</accession>
<proteinExistence type="predicted"/>
<name>A0AAF3FB26_9BILA</name>
<organism evidence="2 3">
    <name type="scientific">Mesorhabditis belari</name>
    <dbReference type="NCBI Taxonomy" id="2138241"/>
    <lineage>
        <taxon>Eukaryota</taxon>
        <taxon>Metazoa</taxon>
        <taxon>Ecdysozoa</taxon>
        <taxon>Nematoda</taxon>
        <taxon>Chromadorea</taxon>
        <taxon>Rhabditida</taxon>
        <taxon>Rhabditina</taxon>
        <taxon>Rhabditomorpha</taxon>
        <taxon>Rhabditoidea</taxon>
        <taxon>Rhabditidae</taxon>
        <taxon>Mesorhabditinae</taxon>
        <taxon>Mesorhabditis</taxon>
    </lineage>
</organism>
<dbReference type="AlphaFoldDB" id="A0AAF3FB26"/>
<evidence type="ECO:0000313" key="3">
    <source>
        <dbReference type="WBParaSite" id="MBELARI_LOCUS3114"/>
    </source>
</evidence>
<feature type="domain" description="Tc1-like transposase DDE" evidence="1">
    <location>
        <begin position="90"/>
        <end position="129"/>
    </location>
</feature>
<evidence type="ECO:0000259" key="1">
    <source>
        <dbReference type="Pfam" id="PF13358"/>
    </source>
</evidence>
<dbReference type="GO" id="GO:0003676">
    <property type="term" value="F:nucleic acid binding"/>
    <property type="evidence" value="ECO:0007669"/>
    <property type="project" value="InterPro"/>
</dbReference>
<keyword evidence="2" id="KW-1185">Reference proteome</keyword>
<dbReference type="InterPro" id="IPR038717">
    <property type="entry name" value="Tc1-like_DDE_dom"/>
</dbReference>
<protein>
    <recommendedName>
        <fullName evidence="1">Tc1-like transposase DDE domain-containing protein</fullName>
    </recommendedName>
</protein>
<sequence>MDGSHKLRQPQERIAPLSFHRHEAYFGLDLRAMFRNSLGPLVLLNLTLNAQRHKTILENDLRPQIWAKLLMGRRVRLANGGTALVPGWFKANRVQVVSAPPYSPDLNVIENLWAFVKSKLKGKPFGSKVELWYLIRRVWATIGPQILRDLADSMPRRIQAVIAVRGGPTKY</sequence>
<dbReference type="WBParaSite" id="MBELARI_LOCUS3114">
    <property type="protein sequence ID" value="MBELARI_LOCUS3114"/>
    <property type="gene ID" value="MBELARI_LOCUS3114"/>
</dbReference>
<reference evidence="3" key="1">
    <citation type="submission" date="2024-02" db="UniProtKB">
        <authorList>
            <consortium name="WormBaseParasite"/>
        </authorList>
    </citation>
    <scope>IDENTIFICATION</scope>
</reference>
<dbReference type="InterPro" id="IPR036397">
    <property type="entry name" value="RNaseH_sf"/>
</dbReference>